<organism evidence="2 3">
    <name type="scientific">Flavobacterium qiangtangense</name>
    <dbReference type="NCBI Taxonomy" id="1442595"/>
    <lineage>
        <taxon>Bacteria</taxon>
        <taxon>Pseudomonadati</taxon>
        <taxon>Bacteroidota</taxon>
        <taxon>Flavobacteriia</taxon>
        <taxon>Flavobacteriales</taxon>
        <taxon>Flavobacteriaceae</taxon>
        <taxon>Flavobacterium</taxon>
    </lineage>
</organism>
<sequence length="382" mass="43910">MSRTDAFKTPEGQIIDNCNLQTLYNHEFEKGRFFQVVFQGEEDIQIKLAPKTMMKVVYLPDKNNIEGLEIIKVVGGVVKEKLKFSTFDLQQLRSFLSFINKIDLGSISERKIVLGDSVDNIDENTRKKFITLLSGTEGEEIIKELLDNGVLTSQDIVNTGYRKAQLEEFRKLLNVEGYLQIYKTEIGKPSTKDETAWQHFFNLNAWIFGYGLQYRFEGILQKEFHASDTTAAGSDGVINDFLMGNNQFTTFVEIKLPTTRLFKKDKNRSGSWQLSEELINAVSQILEQKASGMIKIETTKKLIDDKGGVINARAYDSKTILLIGDWKEVFQSEEVEEIRLIKQKTLELFRRDSRNIEILTFDELYNRANFIVLNSDIKTNTM</sequence>
<gene>
    <name evidence="2" type="ORF">ACFPVY_13575</name>
</gene>
<reference evidence="3" key="1">
    <citation type="journal article" date="2019" name="Int. J. Syst. Evol. Microbiol.">
        <title>The Global Catalogue of Microorganisms (GCM) 10K type strain sequencing project: providing services to taxonomists for standard genome sequencing and annotation.</title>
        <authorList>
            <consortium name="The Broad Institute Genomics Platform"/>
            <consortium name="The Broad Institute Genome Sequencing Center for Infectious Disease"/>
            <person name="Wu L."/>
            <person name="Ma J."/>
        </authorList>
    </citation>
    <scope>NUCLEOTIDE SEQUENCE [LARGE SCALE GENOMIC DNA]</scope>
    <source>
        <strain evidence="3">CCUG 49679</strain>
    </source>
</reference>
<dbReference type="Pfam" id="PF14082">
    <property type="entry name" value="SduA_C"/>
    <property type="match status" value="1"/>
</dbReference>
<keyword evidence="3" id="KW-1185">Reference proteome</keyword>
<dbReference type="RefSeq" id="WP_379792645.1">
    <property type="nucleotide sequence ID" value="NZ_JBHSQB010000009.1"/>
</dbReference>
<evidence type="ECO:0000259" key="1">
    <source>
        <dbReference type="Pfam" id="PF14082"/>
    </source>
</evidence>
<comment type="caution">
    <text evidence="2">The sequence shown here is derived from an EMBL/GenBank/DDBJ whole genome shotgun (WGS) entry which is preliminary data.</text>
</comment>
<proteinExistence type="predicted"/>
<dbReference type="EMBL" id="JBHSQB010000009">
    <property type="protein sequence ID" value="MFC6097681.1"/>
    <property type="molecule type" value="Genomic_DNA"/>
</dbReference>
<feature type="domain" description="Shedu protein SduA C-terminal" evidence="1">
    <location>
        <begin position="192"/>
        <end position="365"/>
    </location>
</feature>
<evidence type="ECO:0000313" key="3">
    <source>
        <dbReference type="Proteomes" id="UP001596287"/>
    </source>
</evidence>
<name>A0ABW1PRE1_9FLAO</name>
<protein>
    <submittedName>
        <fullName evidence="2">Shedu immune nuclease family protein</fullName>
    </submittedName>
</protein>
<accession>A0ABW1PRE1</accession>
<dbReference type="Proteomes" id="UP001596287">
    <property type="component" value="Unassembled WGS sequence"/>
</dbReference>
<dbReference type="InterPro" id="IPR025359">
    <property type="entry name" value="SduA_C"/>
</dbReference>
<evidence type="ECO:0000313" key="2">
    <source>
        <dbReference type="EMBL" id="MFC6097681.1"/>
    </source>
</evidence>